<proteinExistence type="predicted"/>
<dbReference type="PANTHER" id="PTHR34959">
    <property type="entry name" value="PROTEIN LAZY 1"/>
    <property type="match status" value="1"/>
</dbReference>
<feature type="compositionally biased region" description="Polar residues" evidence="1">
    <location>
        <begin position="48"/>
        <end position="59"/>
    </location>
</feature>
<dbReference type="EMBL" id="RXIC02000024">
    <property type="protein sequence ID" value="KAB1211798.1"/>
    <property type="molecule type" value="Genomic_DNA"/>
</dbReference>
<dbReference type="GO" id="GO:0009630">
    <property type="term" value="P:gravitropism"/>
    <property type="evidence" value="ECO:0007669"/>
    <property type="project" value="InterPro"/>
</dbReference>
<feature type="region of interest" description="Disordered" evidence="1">
    <location>
        <begin position="42"/>
        <end position="79"/>
    </location>
</feature>
<evidence type="ECO:0000313" key="3">
    <source>
        <dbReference type="Proteomes" id="UP000516437"/>
    </source>
</evidence>
<accession>A0A6A1VIU4</accession>
<dbReference type="GO" id="GO:2000012">
    <property type="term" value="P:regulation of auxin polar transport"/>
    <property type="evidence" value="ECO:0007669"/>
    <property type="project" value="InterPro"/>
</dbReference>
<comment type="caution">
    <text evidence="2">The sequence shown here is derived from an EMBL/GenBank/DDBJ whole genome shotgun (WGS) entry which is preliminary data.</text>
</comment>
<dbReference type="InterPro" id="IPR038928">
    <property type="entry name" value="LAZY1"/>
</dbReference>
<evidence type="ECO:0000256" key="1">
    <source>
        <dbReference type="SAM" id="MobiDB-lite"/>
    </source>
</evidence>
<dbReference type="OrthoDB" id="780166at2759"/>
<protein>
    <recommendedName>
        <fullName evidence="4">Protein LAZY 1</fullName>
    </recommendedName>
</protein>
<reference evidence="2 3" key="1">
    <citation type="journal article" date="2019" name="Plant Biotechnol. J.">
        <title>The red bayberry genome and genetic basis of sex determination.</title>
        <authorList>
            <person name="Jia H.M."/>
            <person name="Jia H.J."/>
            <person name="Cai Q.L."/>
            <person name="Wang Y."/>
            <person name="Zhao H.B."/>
            <person name="Yang W.F."/>
            <person name="Wang G.Y."/>
            <person name="Li Y.H."/>
            <person name="Zhan D.L."/>
            <person name="Shen Y.T."/>
            <person name="Niu Q.F."/>
            <person name="Chang L."/>
            <person name="Qiu J."/>
            <person name="Zhao L."/>
            <person name="Xie H.B."/>
            <person name="Fu W.Y."/>
            <person name="Jin J."/>
            <person name="Li X.W."/>
            <person name="Jiao Y."/>
            <person name="Zhou C.C."/>
            <person name="Tu T."/>
            <person name="Chai C.Y."/>
            <person name="Gao J.L."/>
            <person name="Fan L.J."/>
            <person name="van de Weg E."/>
            <person name="Wang J.Y."/>
            <person name="Gao Z.S."/>
        </authorList>
    </citation>
    <scope>NUCLEOTIDE SEQUENCE [LARGE SCALE GENOMIC DNA]</scope>
    <source>
        <tissue evidence="2">Leaves</tissue>
    </source>
</reference>
<sequence length="379" mass="42429">MKLLDWMHHKFQHSSIEPFKGFINGNPCFCLSAQASLDEQDSYMKPSFGSTHGSRSLNNPKPECEKCFSDSEAEGEEGKLEEQASTVISELFHGFLTIGTLGLEPILSEPLTPTFAMAQESKTESKTELTENDLKLINYELEKFLEAETKEWCNESSGRNSQASIITLSGNPLDEDDNEDYEKMHVCPLQGYLLGSSIEQPETRKEVKKERTSLAGLFQRTKITNENKTEKNESGNMQAMKKHKPAMHLMKKILKKLHASSRSSVPSAGGDATDSTSYKNILQKVISVFHKKIHPETSIAARDFVDSDKYKLKNAPHGGYKKEDKVHLTAGTNGPTLGSMSKMGIPSHKTTLYPTNDRLHGSNLRAKEHWIKTDVDFDE</sequence>
<evidence type="ECO:0000313" key="2">
    <source>
        <dbReference type="EMBL" id="KAB1211798.1"/>
    </source>
</evidence>
<dbReference type="Proteomes" id="UP000516437">
    <property type="component" value="Chromosome 6"/>
</dbReference>
<name>A0A6A1VIU4_9ROSI</name>
<organism evidence="2 3">
    <name type="scientific">Morella rubra</name>
    <name type="common">Chinese bayberry</name>
    <dbReference type="NCBI Taxonomy" id="262757"/>
    <lineage>
        <taxon>Eukaryota</taxon>
        <taxon>Viridiplantae</taxon>
        <taxon>Streptophyta</taxon>
        <taxon>Embryophyta</taxon>
        <taxon>Tracheophyta</taxon>
        <taxon>Spermatophyta</taxon>
        <taxon>Magnoliopsida</taxon>
        <taxon>eudicotyledons</taxon>
        <taxon>Gunneridae</taxon>
        <taxon>Pentapetalae</taxon>
        <taxon>rosids</taxon>
        <taxon>fabids</taxon>
        <taxon>Fagales</taxon>
        <taxon>Myricaceae</taxon>
        <taxon>Morella</taxon>
    </lineage>
</organism>
<evidence type="ECO:0008006" key="4">
    <source>
        <dbReference type="Google" id="ProtNLM"/>
    </source>
</evidence>
<dbReference type="AlphaFoldDB" id="A0A6A1VIU4"/>
<keyword evidence="3" id="KW-1185">Reference proteome</keyword>
<dbReference type="PANTHER" id="PTHR34959:SF4">
    <property type="entry name" value="PROTEIN LAZY 1"/>
    <property type="match status" value="1"/>
</dbReference>
<gene>
    <name evidence="2" type="ORF">CJ030_MR6G006604</name>
</gene>